<accession>A0ABD3GM21</accession>
<sequence>MCGGVWRAVKQEVRQWRRWQETPDPEQINRDMYRAYSELFSTPTQDEDSVAAVNRVLDDIRPTLSSAESSWLDDLPSEVDVDESLLILPSGKSLGPDGMSTGFSSCNNVMTMLELS</sequence>
<dbReference type="AlphaFoldDB" id="A0ABD3GM21"/>
<evidence type="ECO:0000313" key="2">
    <source>
        <dbReference type="Proteomes" id="UP001633002"/>
    </source>
</evidence>
<evidence type="ECO:0008006" key="3">
    <source>
        <dbReference type="Google" id="ProtNLM"/>
    </source>
</evidence>
<proteinExistence type="predicted"/>
<organism evidence="1 2">
    <name type="scientific">Riccia sorocarpa</name>
    <dbReference type="NCBI Taxonomy" id="122646"/>
    <lineage>
        <taxon>Eukaryota</taxon>
        <taxon>Viridiplantae</taxon>
        <taxon>Streptophyta</taxon>
        <taxon>Embryophyta</taxon>
        <taxon>Marchantiophyta</taxon>
        <taxon>Marchantiopsida</taxon>
        <taxon>Marchantiidae</taxon>
        <taxon>Marchantiales</taxon>
        <taxon>Ricciaceae</taxon>
        <taxon>Riccia</taxon>
    </lineage>
</organism>
<name>A0ABD3GM21_9MARC</name>
<reference evidence="1 2" key="1">
    <citation type="submission" date="2024-09" db="EMBL/GenBank/DDBJ databases">
        <title>Chromosome-scale assembly of Riccia sorocarpa.</title>
        <authorList>
            <person name="Paukszto L."/>
        </authorList>
    </citation>
    <scope>NUCLEOTIDE SEQUENCE [LARGE SCALE GENOMIC DNA]</scope>
    <source>
        <strain evidence="1">LP-2024</strain>
        <tissue evidence="1">Aerial parts of the thallus</tissue>
    </source>
</reference>
<protein>
    <recommendedName>
        <fullName evidence="3">Transposase</fullName>
    </recommendedName>
</protein>
<evidence type="ECO:0000313" key="1">
    <source>
        <dbReference type="EMBL" id="KAL3678229.1"/>
    </source>
</evidence>
<comment type="caution">
    <text evidence="1">The sequence shown here is derived from an EMBL/GenBank/DDBJ whole genome shotgun (WGS) entry which is preliminary data.</text>
</comment>
<dbReference type="Proteomes" id="UP001633002">
    <property type="component" value="Unassembled WGS sequence"/>
</dbReference>
<keyword evidence="2" id="KW-1185">Reference proteome</keyword>
<dbReference type="EMBL" id="JBJQOH010000007">
    <property type="protein sequence ID" value="KAL3678229.1"/>
    <property type="molecule type" value="Genomic_DNA"/>
</dbReference>
<gene>
    <name evidence="1" type="ORF">R1sor_021185</name>
</gene>